<dbReference type="NCBIfam" id="TIGR02532">
    <property type="entry name" value="IV_pilin_GFxxxE"/>
    <property type="match status" value="1"/>
</dbReference>
<organism evidence="2">
    <name type="scientific">Dictyoglomus thermophilum</name>
    <dbReference type="NCBI Taxonomy" id="14"/>
    <lineage>
        <taxon>Bacteria</taxon>
        <taxon>Pseudomonadati</taxon>
        <taxon>Dictyoglomota</taxon>
        <taxon>Dictyoglomia</taxon>
        <taxon>Dictyoglomales</taxon>
        <taxon>Dictyoglomaceae</taxon>
        <taxon>Dictyoglomus</taxon>
    </lineage>
</organism>
<sequence length="144" mass="16553">MKKGFSFLEVIVVISILGILLWITYNSILSKPDSKILLQNTTNQFIQDIRYIRQRAIINKTDWILIISPQAYTSYTFLDDKGKIVTRFFNNISVNTTATLFSFDRDGNFTADYTETYAILTLIIDNYTSTIRINSLGFIEVEGL</sequence>
<protein>
    <submittedName>
        <fullName evidence="2">Prepilin-type N-terminal cleavage/methylation domain-containing protein</fullName>
    </submittedName>
</protein>
<dbReference type="SUPFAM" id="SSF54523">
    <property type="entry name" value="Pili subunits"/>
    <property type="match status" value="1"/>
</dbReference>
<dbReference type="Pfam" id="PF07963">
    <property type="entry name" value="N_methyl"/>
    <property type="match status" value="1"/>
</dbReference>
<name>A0A7C3RJX8_DICTH</name>
<dbReference type="AlphaFoldDB" id="A0A7C3RJX8"/>
<feature type="transmembrane region" description="Helical" evidence="1">
    <location>
        <begin position="7"/>
        <end position="25"/>
    </location>
</feature>
<keyword evidence="1" id="KW-1133">Transmembrane helix</keyword>
<keyword evidence="1" id="KW-0472">Membrane</keyword>
<dbReference type="EMBL" id="DTIN01000009">
    <property type="protein sequence ID" value="HFX12923.1"/>
    <property type="molecule type" value="Genomic_DNA"/>
</dbReference>
<evidence type="ECO:0000256" key="1">
    <source>
        <dbReference type="SAM" id="Phobius"/>
    </source>
</evidence>
<proteinExistence type="predicted"/>
<comment type="caution">
    <text evidence="2">The sequence shown here is derived from an EMBL/GenBank/DDBJ whole genome shotgun (WGS) entry which is preliminary data.</text>
</comment>
<dbReference type="InterPro" id="IPR012902">
    <property type="entry name" value="N_methyl_site"/>
</dbReference>
<keyword evidence="1" id="KW-0812">Transmembrane</keyword>
<accession>A0A7C3RJX8</accession>
<dbReference type="InterPro" id="IPR045584">
    <property type="entry name" value="Pilin-like"/>
</dbReference>
<reference evidence="2" key="1">
    <citation type="journal article" date="2020" name="mSystems">
        <title>Genome- and Community-Level Interaction Insights into Carbon Utilization and Element Cycling Functions of Hydrothermarchaeota in Hydrothermal Sediment.</title>
        <authorList>
            <person name="Zhou Z."/>
            <person name="Liu Y."/>
            <person name="Xu W."/>
            <person name="Pan J."/>
            <person name="Luo Z.H."/>
            <person name="Li M."/>
        </authorList>
    </citation>
    <scope>NUCLEOTIDE SEQUENCE [LARGE SCALE GENOMIC DNA]</scope>
    <source>
        <strain evidence="2">SpSt-81</strain>
    </source>
</reference>
<evidence type="ECO:0000313" key="2">
    <source>
        <dbReference type="EMBL" id="HFX12923.1"/>
    </source>
</evidence>
<gene>
    <name evidence="2" type="ORF">ENW00_02035</name>
</gene>